<evidence type="ECO:0000256" key="7">
    <source>
        <dbReference type="ARBA" id="ARBA00023136"/>
    </source>
</evidence>
<dbReference type="SUPFAM" id="SSF81345">
    <property type="entry name" value="ABC transporter involved in vitamin B12 uptake, BtuC"/>
    <property type="match status" value="1"/>
</dbReference>
<dbReference type="GO" id="GO:0005886">
    <property type="term" value="C:plasma membrane"/>
    <property type="evidence" value="ECO:0007669"/>
    <property type="project" value="UniProtKB-SubCell"/>
</dbReference>
<feature type="transmembrane region" description="Helical" evidence="8">
    <location>
        <begin position="68"/>
        <end position="89"/>
    </location>
</feature>
<comment type="subcellular location">
    <subcellularLocation>
        <location evidence="1">Cell membrane</location>
        <topology evidence="1">Multi-pass membrane protein</topology>
    </subcellularLocation>
</comment>
<evidence type="ECO:0000256" key="4">
    <source>
        <dbReference type="ARBA" id="ARBA00022475"/>
    </source>
</evidence>
<dbReference type="FunFam" id="1.10.3470.10:FF:000001">
    <property type="entry name" value="Vitamin B12 ABC transporter permease BtuC"/>
    <property type="match status" value="1"/>
</dbReference>
<protein>
    <submittedName>
        <fullName evidence="9">Iron complex transport system permease protein</fullName>
    </submittedName>
</protein>
<comment type="similarity">
    <text evidence="2">Belongs to the binding-protein-dependent transport system permease family. FecCD subfamily.</text>
</comment>
<feature type="transmembrane region" description="Helical" evidence="8">
    <location>
        <begin position="313"/>
        <end position="330"/>
    </location>
</feature>
<keyword evidence="6 8" id="KW-1133">Transmembrane helix</keyword>
<evidence type="ECO:0000256" key="1">
    <source>
        <dbReference type="ARBA" id="ARBA00004651"/>
    </source>
</evidence>
<feature type="transmembrane region" description="Helical" evidence="8">
    <location>
        <begin position="121"/>
        <end position="140"/>
    </location>
</feature>
<evidence type="ECO:0000313" key="10">
    <source>
        <dbReference type="Proteomes" id="UP000587760"/>
    </source>
</evidence>
<evidence type="ECO:0000256" key="6">
    <source>
        <dbReference type="ARBA" id="ARBA00022989"/>
    </source>
</evidence>
<dbReference type="Pfam" id="PF01032">
    <property type="entry name" value="FecCD"/>
    <property type="match status" value="1"/>
</dbReference>
<keyword evidence="4" id="KW-1003">Cell membrane</keyword>
<feature type="transmembrane region" description="Helical" evidence="8">
    <location>
        <begin position="96"/>
        <end position="115"/>
    </location>
</feature>
<dbReference type="Proteomes" id="UP000587760">
    <property type="component" value="Unassembled WGS sequence"/>
</dbReference>
<dbReference type="InterPro" id="IPR000522">
    <property type="entry name" value="ABC_transptr_permease_BtuC"/>
</dbReference>
<evidence type="ECO:0000313" key="9">
    <source>
        <dbReference type="EMBL" id="MBB6480396.1"/>
    </source>
</evidence>
<evidence type="ECO:0000256" key="5">
    <source>
        <dbReference type="ARBA" id="ARBA00022692"/>
    </source>
</evidence>
<name>A0A841R9E3_9SPIO</name>
<gene>
    <name evidence="9" type="ORF">HNR50_002059</name>
</gene>
<keyword evidence="10" id="KW-1185">Reference proteome</keyword>
<reference evidence="9 10" key="1">
    <citation type="submission" date="2020-08" db="EMBL/GenBank/DDBJ databases">
        <title>Genomic Encyclopedia of Type Strains, Phase IV (KMG-IV): sequencing the most valuable type-strain genomes for metagenomic binning, comparative biology and taxonomic classification.</title>
        <authorList>
            <person name="Goeker M."/>
        </authorList>
    </citation>
    <scope>NUCLEOTIDE SEQUENCE [LARGE SCALE GENOMIC DNA]</scope>
    <source>
        <strain evidence="9 10">DSM 2461</strain>
    </source>
</reference>
<dbReference type="Gene3D" id="1.10.3470.10">
    <property type="entry name" value="ABC transporter involved in vitamin B12 uptake, BtuC"/>
    <property type="match status" value="1"/>
</dbReference>
<feature type="transmembrane region" description="Helical" evidence="8">
    <location>
        <begin position="239"/>
        <end position="267"/>
    </location>
</feature>
<keyword evidence="7 8" id="KW-0472">Membrane</keyword>
<feature type="transmembrane region" description="Helical" evidence="8">
    <location>
        <begin position="152"/>
        <end position="174"/>
    </location>
</feature>
<dbReference type="PANTHER" id="PTHR30472:SF70">
    <property type="entry name" value="MOLYBDATE IMPORT SYSTEM PERMEASE PROTEIN MOLB"/>
    <property type="match status" value="1"/>
</dbReference>
<dbReference type="EMBL" id="JACHGJ010000003">
    <property type="protein sequence ID" value="MBB6480396.1"/>
    <property type="molecule type" value="Genomic_DNA"/>
</dbReference>
<dbReference type="GO" id="GO:0033214">
    <property type="term" value="P:siderophore-iron import into cell"/>
    <property type="evidence" value="ECO:0007669"/>
    <property type="project" value="TreeGrafter"/>
</dbReference>
<comment type="caution">
    <text evidence="9">The sequence shown here is derived from an EMBL/GenBank/DDBJ whole genome shotgun (WGS) entry which is preliminary data.</text>
</comment>
<dbReference type="InterPro" id="IPR037294">
    <property type="entry name" value="ABC_BtuC-like"/>
</dbReference>
<feature type="transmembrane region" description="Helical" evidence="8">
    <location>
        <begin position="194"/>
        <end position="218"/>
    </location>
</feature>
<proteinExistence type="inferred from homology"/>
<keyword evidence="5 8" id="KW-0812">Transmembrane</keyword>
<dbReference type="GO" id="GO:0022857">
    <property type="term" value="F:transmembrane transporter activity"/>
    <property type="evidence" value="ECO:0007669"/>
    <property type="project" value="InterPro"/>
</dbReference>
<sequence length="337" mass="35771">MFISKRSERLVFFLTVLSLLLIGILSLCLGRYPLKPAEVFSVLANALAGRASDPVHEGIVLYVRLPRILLGFLVGGSLATSGAAFQGVFRNPLVSSGMLGVSSGAGFGAALAIVIFGRTPFIYPLSFFFGILAVVLSFFVGKYTRSETRISLVLGGVVIGSLFSAMISFLKYVADPFEELPAIVFWLMGSLASARYSDILLAGIPMITGAFGLVVLGYRINVLSMGDREARSMGIHVNMIRGLVIVFASLASAGAVSVAGVIGWIGLIVPHMVRMVVGSDNRKVVPLSFAAGGAILILVDDLARLLTGSEMPLGILTAFVGAPFFIYLLTRTKVKGW</sequence>
<accession>A0A841R9E3</accession>
<keyword evidence="3" id="KW-0813">Transport</keyword>
<dbReference type="RefSeq" id="WP_184746589.1">
    <property type="nucleotide sequence ID" value="NZ_JACHGJ010000003.1"/>
</dbReference>
<dbReference type="AlphaFoldDB" id="A0A841R9E3"/>
<evidence type="ECO:0000256" key="3">
    <source>
        <dbReference type="ARBA" id="ARBA00022448"/>
    </source>
</evidence>
<evidence type="ECO:0000256" key="8">
    <source>
        <dbReference type="SAM" id="Phobius"/>
    </source>
</evidence>
<evidence type="ECO:0000256" key="2">
    <source>
        <dbReference type="ARBA" id="ARBA00007935"/>
    </source>
</evidence>
<dbReference type="PANTHER" id="PTHR30472">
    <property type="entry name" value="FERRIC ENTEROBACTIN TRANSPORT SYSTEM PERMEASE PROTEIN"/>
    <property type="match status" value="1"/>
</dbReference>
<organism evidence="9 10">
    <name type="scientific">Spirochaeta isovalerica</name>
    <dbReference type="NCBI Taxonomy" id="150"/>
    <lineage>
        <taxon>Bacteria</taxon>
        <taxon>Pseudomonadati</taxon>
        <taxon>Spirochaetota</taxon>
        <taxon>Spirochaetia</taxon>
        <taxon>Spirochaetales</taxon>
        <taxon>Spirochaetaceae</taxon>
        <taxon>Spirochaeta</taxon>
    </lineage>
</organism>
<dbReference type="CDD" id="cd06550">
    <property type="entry name" value="TM_ABC_iron-siderophores_like"/>
    <property type="match status" value="1"/>
</dbReference>